<organism evidence="1 2">
    <name type="scientific">Kribbella italica</name>
    <dbReference type="NCBI Taxonomy" id="1540520"/>
    <lineage>
        <taxon>Bacteria</taxon>
        <taxon>Bacillati</taxon>
        <taxon>Actinomycetota</taxon>
        <taxon>Actinomycetes</taxon>
        <taxon>Propionibacteriales</taxon>
        <taxon>Kribbellaceae</taxon>
        <taxon>Kribbella</taxon>
    </lineage>
</organism>
<dbReference type="Proteomes" id="UP000549971">
    <property type="component" value="Unassembled WGS sequence"/>
</dbReference>
<dbReference type="EMBL" id="JACHMY010000001">
    <property type="protein sequence ID" value="MBB5836632.1"/>
    <property type="molecule type" value="Genomic_DNA"/>
</dbReference>
<dbReference type="AlphaFoldDB" id="A0A7W9J6S8"/>
<accession>A0A7W9J6S8</accession>
<evidence type="ECO:0000313" key="2">
    <source>
        <dbReference type="Proteomes" id="UP000549971"/>
    </source>
</evidence>
<protein>
    <submittedName>
        <fullName evidence="1">Chloramphenicol 3-O-phosphotransferase</fullName>
    </submittedName>
</protein>
<dbReference type="RefSeq" id="WP_184796120.1">
    <property type="nucleotide sequence ID" value="NZ_JACHMY010000001.1"/>
</dbReference>
<dbReference type="Gene3D" id="3.40.50.300">
    <property type="entry name" value="P-loop containing nucleotide triphosphate hydrolases"/>
    <property type="match status" value="1"/>
</dbReference>
<reference evidence="1 2" key="1">
    <citation type="submission" date="2020-08" db="EMBL/GenBank/DDBJ databases">
        <title>Sequencing the genomes of 1000 actinobacteria strains.</title>
        <authorList>
            <person name="Klenk H.-P."/>
        </authorList>
    </citation>
    <scope>NUCLEOTIDE SEQUENCE [LARGE SCALE GENOMIC DNA]</scope>
    <source>
        <strain evidence="1 2">DSM 28967</strain>
    </source>
</reference>
<dbReference type="SUPFAM" id="SSF52540">
    <property type="entry name" value="P-loop containing nucleoside triphosphate hydrolases"/>
    <property type="match status" value="1"/>
</dbReference>
<evidence type="ECO:0000313" key="1">
    <source>
        <dbReference type="EMBL" id="MBB5836632.1"/>
    </source>
</evidence>
<sequence length="179" mass="19306">MTGEVILLTGSPGSGKTTVAALVATDAAGPAVHLTTDLYYRAIKTGFVPPYMPGAQKQNEVVVDAIVATATTYARGGYLIVVDGIIGPWFLKPFRVAAEREQLPISYVVLRPDLETTLARAQQRPDTELKDVEAITGLYDAFKELGELERHVIDTSAMDAEQTAAEVRQAVASKQFRLA</sequence>
<name>A0A7W9J6S8_9ACTN</name>
<gene>
    <name evidence="1" type="ORF">HDA39_003366</name>
</gene>
<dbReference type="GO" id="GO:0016740">
    <property type="term" value="F:transferase activity"/>
    <property type="evidence" value="ECO:0007669"/>
    <property type="project" value="UniProtKB-KW"/>
</dbReference>
<dbReference type="Pfam" id="PF13671">
    <property type="entry name" value="AAA_33"/>
    <property type="match status" value="1"/>
</dbReference>
<keyword evidence="2" id="KW-1185">Reference proteome</keyword>
<dbReference type="InterPro" id="IPR027417">
    <property type="entry name" value="P-loop_NTPase"/>
</dbReference>
<proteinExistence type="predicted"/>
<comment type="caution">
    <text evidence="1">The sequence shown here is derived from an EMBL/GenBank/DDBJ whole genome shotgun (WGS) entry which is preliminary data.</text>
</comment>
<keyword evidence="1" id="KW-0808">Transferase</keyword>